<dbReference type="InterPro" id="IPR037278">
    <property type="entry name" value="ARFGAP/RecO"/>
</dbReference>
<dbReference type="AlphaFoldDB" id="A0A9P7U1W6"/>
<evidence type="ECO:0000256" key="1">
    <source>
        <dbReference type="ARBA" id="ARBA00022468"/>
    </source>
</evidence>
<feature type="domain" description="Arf-GAP" evidence="7">
    <location>
        <begin position="74"/>
        <end position="194"/>
    </location>
</feature>
<proteinExistence type="predicted"/>
<feature type="compositionally biased region" description="Polar residues" evidence="6">
    <location>
        <begin position="160"/>
        <end position="177"/>
    </location>
</feature>
<feature type="compositionally biased region" description="Polar residues" evidence="6">
    <location>
        <begin position="271"/>
        <end position="288"/>
    </location>
</feature>
<dbReference type="GO" id="GO:0000139">
    <property type="term" value="C:Golgi membrane"/>
    <property type="evidence" value="ECO:0007669"/>
    <property type="project" value="GOC"/>
</dbReference>
<dbReference type="InterPro" id="IPR001164">
    <property type="entry name" value="ArfGAP_dom"/>
</dbReference>
<evidence type="ECO:0000256" key="2">
    <source>
        <dbReference type="ARBA" id="ARBA00022723"/>
    </source>
</evidence>
<dbReference type="InterPro" id="IPR038508">
    <property type="entry name" value="ArfGAP_dom_sf"/>
</dbReference>
<dbReference type="PANTHER" id="PTHR45686:SF4">
    <property type="entry name" value="ADP-RIBOSYLATION FACTOR GTPASE ACTIVATING PROTEIN 3, ISOFORM H"/>
    <property type="match status" value="1"/>
</dbReference>
<dbReference type="GO" id="GO:0005096">
    <property type="term" value="F:GTPase activator activity"/>
    <property type="evidence" value="ECO:0007669"/>
    <property type="project" value="UniProtKB-KW"/>
</dbReference>
<feature type="region of interest" description="Disordered" evidence="6">
    <location>
        <begin position="402"/>
        <end position="445"/>
    </location>
</feature>
<dbReference type="Pfam" id="PF01412">
    <property type="entry name" value="ArfGap"/>
    <property type="match status" value="1"/>
</dbReference>
<dbReference type="SUPFAM" id="SSF57863">
    <property type="entry name" value="ArfGap/RecO-like zinc finger"/>
    <property type="match status" value="1"/>
</dbReference>
<feature type="region of interest" description="Disordered" evidence="6">
    <location>
        <begin position="360"/>
        <end position="385"/>
    </location>
</feature>
<keyword evidence="3 5" id="KW-0863">Zinc-finger</keyword>
<accession>A0A9P7U1W6</accession>
<feature type="compositionally biased region" description="Basic and acidic residues" evidence="6">
    <location>
        <begin position="179"/>
        <end position="197"/>
    </location>
</feature>
<dbReference type="GO" id="GO:0048205">
    <property type="term" value="P:COPI coating of Golgi vesicle"/>
    <property type="evidence" value="ECO:0007669"/>
    <property type="project" value="TreeGrafter"/>
</dbReference>
<dbReference type="EMBL" id="SRRH01000149">
    <property type="protein sequence ID" value="KAG6297478.1"/>
    <property type="molecule type" value="Genomic_DNA"/>
</dbReference>
<evidence type="ECO:0000313" key="8">
    <source>
        <dbReference type="EMBL" id="KAG6297478.1"/>
    </source>
</evidence>
<comment type="caution">
    <text evidence="8">The sequence shown here is derived from an EMBL/GenBank/DDBJ whole genome shotgun (WGS) entry which is preliminary data.</text>
</comment>
<dbReference type="CDD" id="cd08831">
    <property type="entry name" value="ArfGap_ArfGap2_3_like"/>
    <property type="match status" value="1"/>
</dbReference>
<name>A0A9P7U1W6_9HYPO</name>
<sequence>MSPENDVPISTRSEPPRSLQYSIGHCHRAAPASSAPFQQFLPVHQHEEARSEAAGVSIPASPTMSGLATKQQSLKIFEKLKSKPANKICFDCGQKNPTWTSVPFGIYLCLDCSSNHRNLGVHISFVRSTNLDQWQWDQLRVMKVGGNESATKFFQQNGGTAALNSKDSKTKYQSSAATKYKDELKRRAARDAKEHPNEVVINDGTDDSSATPAGEPEDDFFSSWDKPSIKRPTPPVSRTGTPPVVGRTPSPFLAAGGGKEATRSASPLAKSDSTGQSKPAASRITTSAALRKTATGSGPKKVNVLGAKKVQKLGAKKVTGDVIDFDEAEKKAKEEAERIAKLGYDPEAEDVSVKDAPGAAAIMSPTPISPARGASGSHARQKSTAEVERLGMGVARLGFGQVGGGKAASQAAPKKNSGGFGSVGPVKASHVPADESENYARSKFGTQKGISSDEYFGKGAFDPNAQSEAKTRLQGFEGATSISSNAYFGRPEEDVEEEYGDLESAAKDFVRKFGITASDDLENLSHVLGEGATRLQSAVRDYLAS</sequence>
<gene>
    <name evidence="8" type="ORF">E4U09_001322</name>
</gene>
<evidence type="ECO:0000256" key="6">
    <source>
        <dbReference type="SAM" id="MobiDB-lite"/>
    </source>
</evidence>
<keyword evidence="9" id="KW-1185">Reference proteome</keyword>
<dbReference type="PANTHER" id="PTHR45686">
    <property type="entry name" value="ADP-RIBOSYLATION FACTOR GTPASE ACTIVATING PROTEIN 3, ISOFORM H-RELATED"/>
    <property type="match status" value="1"/>
</dbReference>
<feature type="region of interest" description="Disordered" evidence="6">
    <location>
        <begin position="160"/>
        <end position="301"/>
    </location>
</feature>
<keyword evidence="2" id="KW-0479">Metal-binding</keyword>
<evidence type="ECO:0000256" key="5">
    <source>
        <dbReference type="PROSITE-ProRule" id="PRU00288"/>
    </source>
</evidence>
<evidence type="ECO:0000313" key="9">
    <source>
        <dbReference type="Proteomes" id="UP000707071"/>
    </source>
</evidence>
<keyword evidence="1" id="KW-0343">GTPase activation</keyword>
<evidence type="ECO:0000256" key="4">
    <source>
        <dbReference type="ARBA" id="ARBA00022833"/>
    </source>
</evidence>
<protein>
    <recommendedName>
        <fullName evidence="7">Arf-GAP domain-containing protein</fullName>
    </recommendedName>
</protein>
<dbReference type="PROSITE" id="PS50115">
    <property type="entry name" value="ARFGAP"/>
    <property type="match status" value="1"/>
</dbReference>
<dbReference type="SMART" id="SM00105">
    <property type="entry name" value="ArfGap"/>
    <property type="match status" value="1"/>
</dbReference>
<dbReference type="Gene3D" id="1.10.220.150">
    <property type="entry name" value="Arf GTPase activating protein"/>
    <property type="match status" value="1"/>
</dbReference>
<dbReference type="PRINTS" id="PR00405">
    <property type="entry name" value="REVINTRACTNG"/>
</dbReference>
<dbReference type="Proteomes" id="UP000707071">
    <property type="component" value="Unassembled WGS sequence"/>
</dbReference>
<dbReference type="GO" id="GO:0008270">
    <property type="term" value="F:zinc ion binding"/>
    <property type="evidence" value="ECO:0007669"/>
    <property type="project" value="UniProtKB-KW"/>
</dbReference>
<evidence type="ECO:0000256" key="3">
    <source>
        <dbReference type="ARBA" id="ARBA00022771"/>
    </source>
</evidence>
<reference evidence="8 9" key="1">
    <citation type="journal article" date="2020" name="bioRxiv">
        <title>Whole genome comparisons of ergot fungi reveals the divergence and evolution of species within the genus Claviceps are the result of varying mechanisms driving genome evolution and host range expansion.</title>
        <authorList>
            <person name="Wyka S.A."/>
            <person name="Mondo S.J."/>
            <person name="Liu M."/>
            <person name="Dettman J."/>
            <person name="Nalam V."/>
            <person name="Broders K.D."/>
        </authorList>
    </citation>
    <scope>NUCLEOTIDE SEQUENCE [LARGE SCALE GENOMIC DNA]</scope>
    <source>
        <strain evidence="8 9">Clav52</strain>
    </source>
</reference>
<keyword evidence="4" id="KW-0862">Zinc</keyword>
<organism evidence="8 9">
    <name type="scientific">Claviceps aff. purpurea</name>
    <dbReference type="NCBI Taxonomy" id="1967640"/>
    <lineage>
        <taxon>Eukaryota</taxon>
        <taxon>Fungi</taxon>
        <taxon>Dikarya</taxon>
        <taxon>Ascomycota</taxon>
        <taxon>Pezizomycotina</taxon>
        <taxon>Sordariomycetes</taxon>
        <taxon>Hypocreomycetidae</taxon>
        <taxon>Hypocreales</taxon>
        <taxon>Clavicipitaceae</taxon>
        <taxon>Claviceps</taxon>
    </lineage>
</organism>
<evidence type="ECO:0000259" key="7">
    <source>
        <dbReference type="PROSITE" id="PS50115"/>
    </source>
</evidence>
<dbReference type="FunFam" id="1.10.220.150:FF:000013">
    <property type="entry name" value="Putative Arf GTPase-activating protein"/>
    <property type="match status" value="1"/>
</dbReference>